<gene>
    <name evidence="3" type="ORF">CEURO_LOCUS21062</name>
</gene>
<dbReference type="GO" id="GO:0009937">
    <property type="term" value="P:regulation of gibberellic acid mediated signaling pathway"/>
    <property type="evidence" value="ECO:0007669"/>
    <property type="project" value="InterPro"/>
</dbReference>
<dbReference type="GO" id="GO:0019005">
    <property type="term" value="C:SCF ubiquitin ligase complex"/>
    <property type="evidence" value="ECO:0007669"/>
    <property type="project" value="InterPro"/>
</dbReference>
<feature type="compositionally biased region" description="Basic and acidic residues" evidence="1">
    <location>
        <begin position="1"/>
        <end position="15"/>
    </location>
</feature>
<dbReference type="InterPro" id="IPR001810">
    <property type="entry name" value="F-box_dom"/>
</dbReference>
<comment type="caution">
    <text evidence="3">The sequence shown here is derived from an EMBL/GenBank/DDBJ whole genome shotgun (WGS) entry which is preliminary data.</text>
</comment>
<protein>
    <recommendedName>
        <fullName evidence="2">F-box domain-containing protein</fullName>
    </recommendedName>
</protein>
<evidence type="ECO:0000313" key="4">
    <source>
        <dbReference type="Proteomes" id="UP001152484"/>
    </source>
</evidence>
<dbReference type="Gene3D" id="1.20.1280.50">
    <property type="match status" value="1"/>
</dbReference>
<dbReference type="EMBL" id="CAMAPE010000070">
    <property type="protein sequence ID" value="CAH9116223.1"/>
    <property type="molecule type" value="Genomic_DNA"/>
</dbReference>
<dbReference type="InterPro" id="IPR044184">
    <property type="entry name" value="SNE/GID2"/>
</dbReference>
<dbReference type="PANTHER" id="PTHR47750:SF1">
    <property type="entry name" value="F-BOX PROTEIN SNE"/>
    <property type="match status" value="1"/>
</dbReference>
<organism evidence="3 4">
    <name type="scientific">Cuscuta europaea</name>
    <name type="common">European dodder</name>
    <dbReference type="NCBI Taxonomy" id="41803"/>
    <lineage>
        <taxon>Eukaryota</taxon>
        <taxon>Viridiplantae</taxon>
        <taxon>Streptophyta</taxon>
        <taxon>Embryophyta</taxon>
        <taxon>Tracheophyta</taxon>
        <taxon>Spermatophyta</taxon>
        <taxon>Magnoliopsida</taxon>
        <taxon>eudicotyledons</taxon>
        <taxon>Gunneridae</taxon>
        <taxon>Pentapetalae</taxon>
        <taxon>asterids</taxon>
        <taxon>lamiids</taxon>
        <taxon>Solanales</taxon>
        <taxon>Convolvulaceae</taxon>
        <taxon>Cuscuteae</taxon>
        <taxon>Cuscuta</taxon>
        <taxon>Cuscuta subgen. Cuscuta</taxon>
    </lineage>
</organism>
<dbReference type="Pfam" id="PF12937">
    <property type="entry name" value="F-box-like"/>
    <property type="match status" value="1"/>
</dbReference>
<keyword evidence="4" id="KW-1185">Reference proteome</keyword>
<dbReference type="InterPro" id="IPR036047">
    <property type="entry name" value="F-box-like_dom_sf"/>
</dbReference>
<dbReference type="AlphaFoldDB" id="A0A9P0ZVX2"/>
<feature type="domain" description="F-box" evidence="2">
    <location>
        <begin position="37"/>
        <end position="77"/>
    </location>
</feature>
<feature type="region of interest" description="Disordered" evidence="1">
    <location>
        <begin position="1"/>
        <end position="22"/>
    </location>
</feature>
<sequence>MKMVHFKEQQHKVEEGGGGGELEEEERSKFCINDNVDIVIEILKKLDAPSLGVAACVCTLWSAVSRTQSIWENLCFRGQAPRPSDRVSTVVSALGGYRSLYMACVRPVRLSSRSGDSDSGIVSRHEVQLSLSLFCVDYFERMLLGGDGRDSPASPPPPSLCFLRKTVNV</sequence>
<evidence type="ECO:0000259" key="2">
    <source>
        <dbReference type="Pfam" id="PF12937"/>
    </source>
</evidence>
<dbReference type="GO" id="GO:0009740">
    <property type="term" value="P:gibberellic acid mediated signaling pathway"/>
    <property type="evidence" value="ECO:0007669"/>
    <property type="project" value="TreeGrafter"/>
</dbReference>
<dbReference type="PANTHER" id="PTHR47750">
    <property type="entry name" value="F-BOX PROTEIN SNE"/>
    <property type="match status" value="1"/>
</dbReference>
<evidence type="ECO:0000313" key="3">
    <source>
        <dbReference type="EMBL" id="CAH9116223.1"/>
    </source>
</evidence>
<accession>A0A9P0ZVX2</accession>
<reference evidence="3" key="1">
    <citation type="submission" date="2022-07" db="EMBL/GenBank/DDBJ databases">
        <authorList>
            <person name="Macas J."/>
            <person name="Novak P."/>
            <person name="Neumann P."/>
        </authorList>
    </citation>
    <scope>NUCLEOTIDE SEQUENCE</scope>
</reference>
<name>A0A9P0ZVX2_CUSEU</name>
<evidence type="ECO:0000256" key="1">
    <source>
        <dbReference type="SAM" id="MobiDB-lite"/>
    </source>
</evidence>
<dbReference type="SUPFAM" id="SSF81383">
    <property type="entry name" value="F-box domain"/>
    <property type="match status" value="1"/>
</dbReference>
<proteinExistence type="predicted"/>
<dbReference type="OrthoDB" id="2095648at2759"/>
<dbReference type="Proteomes" id="UP001152484">
    <property type="component" value="Unassembled WGS sequence"/>
</dbReference>